<dbReference type="AlphaFoldDB" id="A0A0M0JS83"/>
<dbReference type="OrthoDB" id="508259at2759"/>
<keyword evidence="1" id="KW-0472">Membrane</keyword>
<feature type="transmembrane region" description="Helical" evidence="1">
    <location>
        <begin position="27"/>
        <end position="45"/>
    </location>
</feature>
<gene>
    <name evidence="2" type="ORF">Ctob_009086</name>
</gene>
<keyword evidence="1" id="KW-0812">Transmembrane</keyword>
<dbReference type="PANTHER" id="PTHR33344">
    <property type="entry name" value="OS02G0761600 PROTEIN"/>
    <property type="match status" value="1"/>
</dbReference>
<keyword evidence="3" id="KW-1185">Reference proteome</keyword>
<reference evidence="3" key="1">
    <citation type="journal article" date="2015" name="PLoS Genet.">
        <title>Genome Sequence and Transcriptome Analyses of Chrysochromulina tobin: Metabolic Tools for Enhanced Algal Fitness in the Prominent Order Prymnesiales (Haptophyceae).</title>
        <authorList>
            <person name="Hovde B.T."/>
            <person name="Deodato C.R."/>
            <person name="Hunsperger H.M."/>
            <person name="Ryken S.A."/>
            <person name="Yost W."/>
            <person name="Jha R.K."/>
            <person name="Patterson J."/>
            <person name="Monnat R.J. Jr."/>
            <person name="Barlow S.B."/>
            <person name="Starkenburg S.R."/>
            <person name="Cattolico R.A."/>
        </authorList>
    </citation>
    <scope>NUCLEOTIDE SEQUENCE</scope>
    <source>
        <strain evidence="3">CCMP291</strain>
    </source>
</reference>
<keyword evidence="1" id="KW-1133">Transmembrane helix</keyword>
<dbReference type="EMBL" id="JWZX01002467">
    <property type="protein sequence ID" value="KOO29073.1"/>
    <property type="molecule type" value="Genomic_DNA"/>
</dbReference>
<evidence type="ECO:0000313" key="2">
    <source>
        <dbReference type="EMBL" id="KOO29073.1"/>
    </source>
</evidence>
<organism evidence="2 3">
    <name type="scientific">Chrysochromulina tobinii</name>
    <dbReference type="NCBI Taxonomy" id="1460289"/>
    <lineage>
        <taxon>Eukaryota</taxon>
        <taxon>Haptista</taxon>
        <taxon>Haptophyta</taxon>
        <taxon>Prymnesiophyceae</taxon>
        <taxon>Prymnesiales</taxon>
        <taxon>Chrysochromulinaceae</taxon>
        <taxon>Chrysochromulina</taxon>
    </lineage>
</organism>
<accession>A0A0M0JS83</accession>
<dbReference type="PANTHER" id="PTHR33344:SF1">
    <property type="entry name" value="OS06G0214100 PROTEIN"/>
    <property type="match status" value="1"/>
</dbReference>
<comment type="caution">
    <text evidence="2">The sequence shown here is derived from an EMBL/GenBank/DDBJ whole genome shotgun (WGS) entry which is preliminary data.</text>
</comment>
<evidence type="ECO:0000256" key="1">
    <source>
        <dbReference type="SAM" id="Phobius"/>
    </source>
</evidence>
<evidence type="ECO:0008006" key="4">
    <source>
        <dbReference type="Google" id="ProtNLM"/>
    </source>
</evidence>
<proteinExistence type="predicted"/>
<evidence type="ECO:0000313" key="3">
    <source>
        <dbReference type="Proteomes" id="UP000037460"/>
    </source>
</evidence>
<name>A0A0M0JS83_9EUKA</name>
<protein>
    <recommendedName>
        <fullName evidence="4">Apple domain-containing protein</fullName>
    </recommendedName>
</protein>
<dbReference type="Proteomes" id="UP000037460">
    <property type="component" value="Unassembled WGS sequence"/>
</dbReference>
<sequence>MVANHKELRYLALTRVARAERNRKDDWRRFFLLFVVGAIGIMWYYQPAESSIFSEEPQEAVPVAALSAATTVTASMPMCGDGKCERPETMASCLADCPGVTTEAMCGEEPHSDPGGYAVVWGATHTKASASECCAACAAHAATPKNAKRPCNSWVFCHSYPQCWSLDTGNWHGFGECWLKWQPDTKHPLYGQRGKFSDEFRKKHWSAHMTGLNPDGTRRNLTVPTHVPWTGGVMGTTYDPTVRWTTGLEGLSSNKGEQTVLWRAWETREENLARGVKPESMGSAWGSK</sequence>